<protein>
    <submittedName>
        <fullName evidence="3">ABC transporter</fullName>
    </submittedName>
</protein>
<reference evidence="4" key="1">
    <citation type="submission" date="2017-09" db="EMBL/GenBank/DDBJ databases">
        <authorList>
            <person name="Feng G."/>
            <person name="Zhu H."/>
        </authorList>
    </citation>
    <scope>NUCLEOTIDE SEQUENCE [LARGE SCALE GENOMIC DNA]</scope>
    <source>
        <strain evidence="4">1PNM-20</strain>
    </source>
</reference>
<organism evidence="3 4">
    <name type="scientific">Sphingomonas lenta</name>
    <dbReference type="NCBI Taxonomy" id="1141887"/>
    <lineage>
        <taxon>Bacteria</taxon>
        <taxon>Pseudomonadati</taxon>
        <taxon>Pseudomonadota</taxon>
        <taxon>Alphaproteobacteria</taxon>
        <taxon>Sphingomonadales</taxon>
        <taxon>Sphingomonadaceae</taxon>
        <taxon>Sphingomonas</taxon>
    </lineage>
</organism>
<gene>
    <name evidence="3" type="ORF">CKY28_10735</name>
</gene>
<dbReference type="Pfam" id="PF03886">
    <property type="entry name" value="ABC_trans_aux"/>
    <property type="match status" value="1"/>
</dbReference>
<keyword evidence="1" id="KW-0732">Signal</keyword>
<keyword evidence="4" id="KW-1185">Reference proteome</keyword>
<evidence type="ECO:0000313" key="3">
    <source>
        <dbReference type="EMBL" id="PAX08061.1"/>
    </source>
</evidence>
<proteinExistence type="predicted"/>
<evidence type="ECO:0000313" key="4">
    <source>
        <dbReference type="Proteomes" id="UP000218151"/>
    </source>
</evidence>
<dbReference type="AlphaFoldDB" id="A0A2A2SGB7"/>
<dbReference type="SUPFAM" id="SSF159594">
    <property type="entry name" value="XCC0632-like"/>
    <property type="match status" value="1"/>
</dbReference>
<accession>A0A2A2SGB7</accession>
<dbReference type="Proteomes" id="UP000218151">
    <property type="component" value="Unassembled WGS sequence"/>
</dbReference>
<feature type="signal peptide" evidence="1">
    <location>
        <begin position="1"/>
        <end position="20"/>
    </location>
</feature>
<dbReference type="InterPro" id="IPR005586">
    <property type="entry name" value="ABC_trans_aux"/>
</dbReference>
<dbReference type="OrthoDB" id="7391077at2"/>
<evidence type="ECO:0000256" key="1">
    <source>
        <dbReference type="SAM" id="SignalP"/>
    </source>
</evidence>
<evidence type="ECO:0000259" key="2">
    <source>
        <dbReference type="Pfam" id="PF03886"/>
    </source>
</evidence>
<sequence>MRHAITFLAALPLAGCISFGAEPPPALLTLETRAELPVGEVRRAEGGSAVTVLSLTTPQSLSTTRVPVQSTPTTIAYVEEAQWTEQPARLFARLLGDTIAARTGRVVLGNGQALTDPGTRLGGELRHFGLDATTREAVVTFDAQIVRGEAQAVEKRRFEARVPIQGEIDAQTAGLTLNDAANQVAAQVADWVGRG</sequence>
<name>A0A2A2SGB7_9SPHN</name>
<comment type="caution">
    <text evidence="3">The sequence shown here is derived from an EMBL/GenBank/DDBJ whole genome shotgun (WGS) entry which is preliminary data.</text>
</comment>
<dbReference type="EMBL" id="NSLI01000003">
    <property type="protein sequence ID" value="PAX08061.1"/>
    <property type="molecule type" value="Genomic_DNA"/>
</dbReference>
<feature type="chain" id="PRO_5012855961" evidence="1">
    <location>
        <begin position="21"/>
        <end position="195"/>
    </location>
</feature>
<dbReference type="Gene3D" id="3.40.50.10610">
    <property type="entry name" value="ABC-type transport auxiliary lipoprotein component"/>
    <property type="match status" value="1"/>
</dbReference>
<feature type="domain" description="ABC-type transport auxiliary lipoprotein component" evidence="2">
    <location>
        <begin position="43"/>
        <end position="189"/>
    </location>
</feature>
<dbReference type="RefSeq" id="WP_095998303.1">
    <property type="nucleotide sequence ID" value="NZ_NSLI01000003.1"/>
</dbReference>